<evidence type="ECO:0008006" key="7">
    <source>
        <dbReference type="Google" id="ProtNLM"/>
    </source>
</evidence>
<keyword evidence="6" id="KW-1185">Reference proteome</keyword>
<dbReference type="OrthoDB" id="163438at2759"/>
<dbReference type="AlphaFoldDB" id="A0A2B7X5C0"/>
<dbReference type="Gene3D" id="3.40.50.300">
    <property type="entry name" value="P-loop containing nucleotide triphosphate hydrolases"/>
    <property type="match status" value="1"/>
</dbReference>
<dbReference type="EMBL" id="PDNB01000140">
    <property type="protein sequence ID" value="PGH04089.1"/>
    <property type="molecule type" value="Genomic_DNA"/>
</dbReference>
<reference evidence="5 6" key="1">
    <citation type="submission" date="2017-10" db="EMBL/GenBank/DDBJ databases">
        <title>Comparative genomics in systemic dimorphic fungi from Ajellomycetaceae.</title>
        <authorList>
            <person name="Munoz J.F."/>
            <person name="Mcewen J.G."/>
            <person name="Clay O.K."/>
            <person name="Cuomo C.A."/>
        </authorList>
    </citation>
    <scope>NUCLEOTIDE SEQUENCE [LARGE SCALE GENOMIC DNA]</scope>
    <source>
        <strain evidence="5 6">UAMH5409</strain>
    </source>
</reference>
<dbReference type="PANTHER" id="PTHR10039">
    <property type="entry name" value="AMELOGENIN"/>
    <property type="match status" value="1"/>
</dbReference>
<proteinExistence type="predicted"/>
<name>A0A2B7X5C0_9EURO</name>
<evidence type="ECO:0000313" key="5">
    <source>
        <dbReference type="EMBL" id="PGH04089.1"/>
    </source>
</evidence>
<feature type="region of interest" description="Disordered" evidence="2">
    <location>
        <begin position="1"/>
        <end position="59"/>
    </location>
</feature>
<evidence type="ECO:0000256" key="2">
    <source>
        <dbReference type="SAM" id="MobiDB-lite"/>
    </source>
</evidence>
<dbReference type="SUPFAM" id="SSF52540">
    <property type="entry name" value="P-loop containing nucleoside triphosphate hydrolases"/>
    <property type="match status" value="1"/>
</dbReference>
<feature type="domain" description="Nephrocystin 3-like N-terminal" evidence="4">
    <location>
        <begin position="364"/>
        <end position="522"/>
    </location>
</feature>
<dbReference type="PANTHER" id="PTHR10039:SF17">
    <property type="entry name" value="FUNGAL STAND N-TERMINAL GOODBYE DOMAIN-CONTAINING PROTEIN-RELATED"/>
    <property type="match status" value="1"/>
</dbReference>
<evidence type="ECO:0000259" key="4">
    <source>
        <dbReference type="Pfam" id="PF24883"/>
    </source>
</evidence>
<dbReference type="STRING" id="1447875.A0A2B7X5C0"/>
<dbReference type="Pfam" id="PF17100">
    <property type="entry name" value="NACHT_N"/>
    <property type="match status" value="1"/>
</dbReference>
<dbReference type="InterPro" id="IPR031359">
    <property type="entry name" value="NACHT_N"/>
</dbReference>
<dbReference type="Pfam" id="PF24883">
    <property type="entry name" value="NPHP3_N"/>
    <property type="match status" value="1"/>
</dbReference>
<dbReference type="InterPro" id="IPR027417">
    <property type="entry name" value="P-loop_NTPase"/>
</dbReference>
<dbReference type="SUPFAM" id="SSF48452">
    <property type="entry name" value="TPR-like"/>
    <property type="match status" value="1"/>
</dbReference>
<comment type="caution">
    <text evidence="5">The sequence shown here is derived from an EMBL/GenBank/DDBJ whole genome shotgun (WGS) entry which is preliminary data.</text>
</comment>
<evidence type="ECO:0000259" key="3">
    <source>
        <dbReference type="Pfam" id="PF17100"/>
    </source>
</evidence>
<dbReference type="Gene3D" id="1.25.40.10">
    <property type="entry name" value="Tetratricopeptide repeat domain"/>
    <property type="match status" value="1"/>
</dbReference>
<protein>
    <recommendedName>
        <fullName evidence="7">NWD NACHT-NTPase N-terminal domain-containing protein</fullName>
    </recommendedName>
</protein>
<evidence type="ECO:0000313" key="6">
    <source>
        <dbReference type="Proteomes" id="UP000223968"/>
    </source>
</evidence>
<evidence type="ECO:0000256" key="1">
    <source>
        <dbReference type="ARBA" id="ARBA00022737"/>
    </source>
</evidence>
<dbReference type="Proteomes" id="UP000223968">
    <property type="component" value="Unassembled WGS sequence"/>
</dbReference>
<organism evidence="5 6">
    <name type="scientific">Helicocarpus griseus UAMH5409</name>
    <dbReference type="NCBI Taxonomy" id="1447875"/>
    <lineage>
        <taxon>Eukaryota</taxon>
        <taxon>Fungi</taxon>
        <taxon>Dikarya</taxon>
        <taxon>Ascomycota</taxon>
        <taxon>Pezizomycotina</taxon>
        <taxon>Eurotiomycetes</taxon>
        <taxon>Eurotiomycetidae</taxon>
        <taxon>Onygenales</taxon>
        <taxon>Ajellomycetaceae</taxon>
        <taxon>Helicocarpus</taxon>
    </lineage>
</organism>
<keyword evidence="1" id="KW-0677">Repeat</keyword>
<dbReference type="InterPro" id="IPR056884">
    <property type="entry name" value="NPHP3-like_N"/>
</dbReference>
<feature type="domain" description="NWD NACHT-NTPase N-terminal" evidence="3">
    <location>
        <begin position="66"/>
        <end position="275"/>
    </location>
</feature>
<dbReference type="InterPro" id="IPR011990">
    <property type="entry name" value="TPR-like_helical_dom_sf"/>
</dbReference>
<sequence>MGPSKIFLRFTRRKAKQETRDPPAAGKESPKPSSCEVPEPSQQPVIRDQPPRGQPKPEEDDLLIAQEIWDEAYSSLKGHPSSKELLDEFETGSNSVTTGQVVQLDAAGRRDLVERQAQKALERAENSSKSRQTFLRVSSLIEKTKAIVHTAVSACPPAAVAWGVTCLLVVPIVDNMEQANAMQDGLSYVISKLPWYTNLIGLLNSDAWKSPKEFRELRLVIRGAIVDLYKLLILYQLRSLQACTHTLGTWAKNAVKWHSWEDMLEGIQTAEKGLEQYMQTYHNSKVQDQFNDLLRETAKNREELTSLAREQLEVMKRQAKIMQDGELARRKAELLDKVKPDPSQFSSDRYHDYLSRIDRPHRDTGDGVLTHPKFAQWAKSDKGLLVLAGHPGTGKSVLANHLLEELPMRQPAIICSFFFKDTAGQTKPHIALCKVLHEFLRQIENFHAAEEKLKQSDRDEIRPHSSLFWNVLDSATRDQAASVIFDALDECDPEQRPELLERLSSYQTDFPRSKVKFLLTMRPFHTILGQFDPESILNLDDDSRCRQSLSRDIAIVARNRLEKFAAMKLIEDQNMKNSLFGLLKPENDRTYLFVKLLFDFLEKQPMPLLRSQWFELFKQLPTTVEEAYVAFLGRVDERSRDVVKTILELVLAAAQPLTLTEMNIALIVNSPYCLDCEEEDQLQLQGNKAFKTYVLESCGFFLDVYNDRIYFIHQTVKDFLLPKEAKDDRRPDWLRSICIEACHRSLAERCFAYLSLPFVKATEFMHIEDYSRAPFYSQAEYHRNLKGRFQFGEYAFSKWVIHLRNSHEPAEDQLPFRIVPETGDQSPETPINLAMRIFTCSTFASHVEARVLVDSLPAEHMDRDNILTSLSESLLARYHESSEISDVNYAISLAEEVVGRTPQGHPCLARRLAGLCRGVGLKYERTGTLDTLNACVEVAEKAVDAAPPGHPDYSLVMFRRAVSLESLSEHTKDSDALDRSIEDATRAVKAASPDDPDRAAFFNILAICLGCRYLLNHSIQDINQAIYAAEKAVNATPDDHIFKSRNLNTLGIWLDNRYKHANETEDLDRSIEVFKKAMATSSPGEIERPHCVYNLSGQLAIRYRRTKADEDRTGAIEMAKEAVRDTPDGDRWLPTYSNWLEQVMDEFGEEEETSDSDETGSQ</sequence>
<accession>A0A2B7X5C0</accession>
<gene>
    <name evidence="5" type="ORF">AJ79_07189</name>
</gene>